<proteinExistence type="predicted"/>
<name>A0A150QTI4_SORCE</name>
<dbReference type="InterPro" id="IPR014710">
    <property type="entry name" value="RmlC-like_jellyroll"/>
</dbReference>
<evidence type="ECO:0000259" key="2">
    <source>
        <dbReference type="Pfam" id="PF07883"/>
    </source>
</evidence>
<dbReference type="EMBL" id="JEMB01003535">
    <property type="protein sequence ID" value="KYF71260.1"/>
    <property type="molecule type" value="Genomic_DNA"/>
</dbReference>
<dbReference type="AlphaFoldDB" id="A0A150QTI4"/>
<protein>
    <recommendedName>
        <fullName evidence="2">Cupin type-2 domain-containing protein</fullName>
    </recommendedName>
</protein>
<comment type="caution">
    <text evidence="3">The sequence shown here is derived from an EMBL/GenBank/DDBJ whole genome shotgun (WGS) entry which is preliminary data.</text>
</comment>
<dbReference type="Gene3D" id="2.60.120.10">
    <property type="entry name" value="Jelly Rolls"/>
    <property type="match status" value="1"/>
</dbReference>
<evidence type="ECO:0000256" key="1">
    <source>
        <dbReference type="ARBA" id="ARBA00022723"/>
    </source>
</evidence>
<reference evidence="3 4" key="1">
    <citation type="submission" date="2014-02" db="EMBL/GenBank/DDBJ databases">
        <title>The small core and large imbalanced accessory genome model reveals a collaborative survival strategy of Sorangium cellulosum strains in nature.</title>
        <authorList>
            <person name="Han K."/>
            <person name="Peng R."/>
            <person name="Blom J."/>
            <person name="Li Y.-Z."/>
        </authorList>
    </citation>
    <scope>NUCLEOTIDE SEQUENCE [LARGE SCALE GENOMIC DNA]</scope>
    <source>
        <strain evidence="3 4">So0011-07</strain>
    </source>
</reference>
<keyword evidence="1" id="KW-0479">Metal-binding</keyword>
<dbReference type="Proteomes" id="UP000075635">
    <property type="component" value="Unassembled WGS sequence"/>
</dbReference>
<dbReference type="SUPFAM" id="SSF51182">
    <property type="entry name" value="RmlC-like cupins"/>
    <property type="match status" value="1"/>
</dbReference>
<evidence type="ECO:0000313" key="3">
    <source>
        <dbReference type="EMBL" id="KYF71260.1"/>
    </source>
</evidence>
<dbReference type="Pfam" id="PF07883">
    <property type="entry name" value="Cupin_2"/>
    <property type="match status" value="1"/>
</dbReference>
<organism evidence="3 4">
    <name type="scientific">Sorangium cellulosum</name>
    <name type="common">Polyangium cellulosum</name>
    <dbReference type="NCBI Taxonomy" id="56"/>
    <lineage>
        <taxon>Bacteria</taxon>
        <taxon>Pseudomonadati</taxon>
        <taxon>Myxococcota</taxon>
        <taxon>Polyangia</taxon>
        <taxon>Polyangiales</taxon>
        <taxon>Polyangiaceae</taxon>
        <taxon>Sorangium</taxon>
    </lineage>
</organism>
<dbReference type="GO" id="GO:0046872">
    <property type="term" value="F:metal ion binding"/>
    <property type="evidence" value="ECO:0007669"/>
    <property type="project" value="UniProtKB-KW"/>
</dbReference>
<sequence length="118" mass="12878">MRQQIDGAVVLTAAEEDAMEYLPNRGVFFAQLLGRGRGQGFGFYKGKMEPGCEISRELHTETTETIYILAGKALGIIGDREVPLGPGQMMHVEKNVHHGLRNAGAGPLEFLVIGHPDF</sequence>
<gene>
    <name evidence="3" type="ORF">BE17_18585</name>
</gene>
<dbReference type="InterPro" id="IPR011051">
    <property type="entry name" value="RmlC_Cupin_sf"/>
</dbReference>
<accession>A0A150QTI4</accession>
<dbReference type="InterPro" id="IPR013096">
    <property type="entry name" value="Cupin_2"/>
</dbReference>
<evidence type="ECO:0000313" key="4">
    <source>
        <dbReference type="Proteomes" id="UP000075635"/>
    </source>
</evidence>
<dbReference type="InterPro" id="IPR051610">
    <property type="entry name" value="GPI/OXD"/>
</dbReference>
<feature type="domain" description="Cupin type-2" evidence="2">
    <location>
        <begin position="47"/>
        <end position="113"/>
    </location>
</feature>
<dbReference type="PANTHER" id="PTHR35848">
    <property type="entry name" value="OXALATE-BINDING PROTEIN"/>
    <property type="match status" value="1"/>
</dbReference>